<dbReference type="EMBL" id="JACJQU010000001">
    <property type="protein sequence ID" value="MBD2292076.1"/>
    <property type="molecule type" value="Genomic_DNA"/>
</dbReference>
<sequence>MMERFQHLHINKPKKGGYGTKIMDTIADKILNGTWEISTLPNGEVRVTPLS</sequence>
<dbReference type="AlphaFoldDB" id="A0A926WEN7"/>
<organism evidence="1 2">
    <name type="scientific">Anabaena sphaerica FACHB-251</name>
    <dbReference type="NCBI Taxonomy" id="2692883"/>
    <lineage>
        <taxon>Bacteria</taxon>
        <taxon>Bacillati</taxon>
        <taxon>Cyanobacteriota</taxon>
        <taxon>Cyanophyceae</taxon>
        <taxon>Nostocales</taxon>
        <taxon>Nostocaceae</taxon>
        <taxon>Anabaena</taxon>
    </lineage>
</organism>
<evidence type="ECO:0000313" key="2">
    <source>
        <dbReference type="Proteomes" id="UP000662185"/>
    </source>
</evidence>
<name>A0A926WEN7_9NOST</name>
<comment type="caution">
    <text evidence="1">The sequence shown here is derived from an EMBL/GenBank/DDBJ whole genome shotgun (WGS) entry which is preliminary data.</text>
</comment>
<reference evidence="2" key="1">
    <citation type="journal article" date="2020" name="ISME J.">
        <title>Comparative genomics reveals insights into cyanobacterial evolution and habitat adaptation.</title>
        <authorList>
            <person name="Chen M.Y."/>
            <person name="Teng W.K."/>
            <person name="Zhao L."/>
            <person name="Hu C.X."/>
            <person name="Zhou Y.K."/>
            <person name="Han B.P."/>
            <person name="Song L.R."/>
            <person name="Shu W.S."/>
        </authorList>
    </citation>
    <scope>NUCLEOTIDE SEQUENCE [LARGE SCALE GENOMIC DNA]</scope>
    <source>
        <strain evidence="2">FACHB-251</strain>
    </source>
</reference>
<proteinExistence type="predicted"/>
<accession>A0A926WEN7</accession>
<evidence type="ECO:0000313" key="1">
    <source>
        <dbReference type="EMBL" id="MBD2292076.1"/>
    </source>
</evidence>
<keyword evidence="2" id="KW-1185">Reference proteome</keyword>
<dbReference type="RefSeq" id="WP_190556172.1">
    <property type="nucleotide sequence ID" value="NZ_JACJQU010000001.1"/>
</dbReference>
<dbReference type="Proteomes" id="UP000662185">
    <property type="component" value="Unassembled WGS sequence"/>
</dbReference>
<protein>
    <submittedName>
        <fullName evidence="1">Uncharacterized protein</fullName>
    </submittedName>
</protein>
<gene>
    <name evidence="1" type="ORF">H6G06_00930</name>
</gene>